<dbReference type="EMBL" id="AWSU01000010">
    <property type="protein sequence ID" value="ERI80682.1"/>
    <property type="molecule type" value="Genomic_DNA"/>
</dbReference>
<sequence>MRNKERSMEAWAVYDSADGAGIWLEWRSLTKYRRKDSKRNLQKCGNTSNGVPVRQSKVVRMKCLLYLQDTGSLQDHARLIPAGSKVRPKCQQY</sequence>
<dbReference type="Proteomes" id="UP000016491">
    <property type="component" value="Unassembled WGS sequence"/>
</dbReference>
<gene>
    <name evidence="1" type="ORF">CLOSYM_00126</name>
</gene>
<evidence type="ECO:0000313" key="1">
    <source>
        <dbReference type="EMBL" id="ERI80682.1"/>
    </source>
</evidence>
<proteinExistence type="predicted"/>
<dbReference type="AlphaFoldDB" id="A0ABC9U3Z7"/>
<protein>
    <submittedName>
        <fullName evidence="1">Uncharacterized protein</fullName>
    </submittedName>
</protein>
<comment type="caution">
    <text evidence="1">The sequence shown here is derived from an EMBL/GenBank/DDBJ whole genome shotgun (WGS) entry which is preliminary data.</text>
</comment>
<accession>A0ABC9U3Z7</accession>
<evidence type="ECO:0000313" key="2">
    <source>
        <dbReference type="Proteomes" id="UP000016491"/>
    </source>
</evidence>
<reference evidence="1 2" key="1">
    <citation type="submission" date="2013-07" db="EMBL/GenBank/DDBJ databases">
        <authorList>
            <person name="Weinstock G."/>
            <person name="Sodergren E."/>
            <person name="Wylie T."/>
            <person name="Fulton L."/>
            <person name="Fulton R."/>
            <person name="Fronick C."/>
            <person name="O'Laughlin M."/>
            <person name="Godfrey J."/>
            <person name="Miner T."/>
            <person name="Herter B."/>
            <person name="Appelbaum E."/>
            <person name="Cordes M."/>
            <person name="Lek S."/>
            <person name="Wollam A."/>
            <person name="Pepin K.H."/>
            <person name="Palsikar V.B."/>
            <person name="Mitreva M."/>
            <person name="Wilson R.K."/>
        </authorList>
    </citation>
    <scope>NUCLEOTIDE SEQUENCE [LARGE SCALE GENOMIC DNA]</scope>
    <source>
        <strain evidence="1 2">ATCC 14940</strain>
    </source>
</reference>
<organism evidence="1 2">
    <name type="scientific">[Clostridium] symbiosum ATCC 14940</name>
    <dbReference type="NCBI Taxonomy" id="411472"/>
    <lineage>
        <taxon>Bacteria</taxon>
        <taxon>Bacillati</taxon>
        <taxon>Bacillota</taxon>
        <taxon>Clostridia</taxon>
        <taxon>Lachnospirales</taxon>
        <taxon>Lachnospiraceae</taxon>
        <taxon>Otoolea</taxon>
    </lineage>
</organism>
<name>A0ABC9U3Z7_CLOSY</name>